<proteinExistence type="predicted"/>
<evidence type="ECO:0000313" key="1">
    <source>
        <dbReference type="EMBL" id="KAA1077680.1"/>
    </source>
</evidence>
<name>A0A5B0MP25_PUCGR</name>
<keyword evidence="2" id="KW-1185">Reference proteome</keyword>
<dbReference type="EMBL" id="VSWC01000144">
    <property type="protein sequence ID" value="KAA1077680.1"/>
    <property type="molecule type" value="Genomic_DNA"/>
</dbReference>
<protein>
    <submittedName>
        <fullName evidence="1">Uncharacterized protein</fullName>
    </submittedName>
</protein>
<evidence type="ECO:0000313" key="2">
    <source>
        <dbReference type="Proteomes" id="UP000324748"/>
    </source>
</evidence>
<comment type="caution">
    <text evidence="1">The sequence shown here is derived from an EMBL/GenBank/DDBJ whole genome shotgun (WGS) entry which is preliminary data.</text>
</comment>
<dbReference type="AlphaFoldDB" id="A0A5B0MP25"/>
<accession>A0A5B0MP25</accession>
<organism evidence="1 2">
    <name type="scientific">Puccinia graminis f. sp. tritici</name>
    <dbReference type="NCBI Taxonomy" id="56615"/>
    <lineage>
        <taxon>Eukaryota</taxon>
        <taxon>Fungi</taxon>
        <taxon>Dikarya</taxon>
        <taxon>Basidiomycota</taxon>
        <taxon>Pucciniomycotina</taxon>
        <taxon>Pucciniomycetes</taxon>
        <taxon>Pucciniales</taxon>
        <taxon>Pucciniaceae</taxon>
        <taxon>Puccinia</taxon>
    </lineage>
</organism>
<reference evidence="1 2" key="1">
    <citation type="submission" date="2019-05" db="EMBL/GenBank/DDBJ databases">
        <title>Emergence of the Ug99 lineage of the wheat stem rust pathogen through somatic hybridization.</title>
        <authorList>
            <person name="Li F."/>
            <person name="Upadhyaya N.M."/>
            <person name="Sperschneider J."/>
            <person name="Matny O."/>
            <person name="Nguyen-Phuc H."/>
            <person name="Mago R."/>
            <person name="Raley C."/>
            <person name="Miller M.E."/>
            <person name="Silverstein K.A.T."/>
            <person name="Henningsen E."/>
            <person name="Hirsch C.D."/>
            <person name="Visser B."/>
            <person name="Pretorius Z.A."/>
            <person name="Steffenson B.J."/>
            <person name="Schwessinger B."/>
            <person name="Dodds P.N."/>
            <person name="Figueroa M."/>
        </authorList>
    </citation>
    <scope>NUCLEOTIDE SEQUENCE [LARGE SCALE GENOMIC DNA]</scope>
    <source>
        <strain evidence="1">21-0</strain>
    </source>
</reference>
<sequence>MVRDVVKSPLHVGLQSNSCPSNLMGRGYWVSSEVWLSSHSPYLPEPSGYSALSGNGVHRSWEPRSPSLANPLESTHSAASCNSPVATCSQPLSFRLKVLIAAHPAGFLLAIYLTTNEDQLVSSGPLHIRFPLEI</sequence>
<dbReference type="Proteomes" id="UP000324748">
    <property type="component" value="Unassembled WGS sequence"/>
</dbReference>
<gene>
    <name evidence="1" type="ORF">PGT21_015868</name>
</gene>